<dbReference type="InterPro" id="IPR011559">
    <property type="entry name" value="Initiation_fac_2B_a/b/d"/>
</dbReference>
<evidence type="ECO:0000256" key="1">
    <source>
        <dbReference type="ARBA" id="ARBA00022490"/>
    </source>
</evidence>
<dbReference type="GO" id="GO:0019509">
    <property type="term" value="P:L-methionine salvage from methylthioadenosine"/>
    <property type="evidence" value="ECO:0007669"/>
    <property type="project" value="UniProtKB-UniRule"/>
</dbReference>
<proteinExistence type="evidence at transcript level"/>
<dbReference type="GO" id="GO:0046523">
    <property type="term" value="F:S-methyl-5-thioribose-1-phosphate isomerase activity"/>
    <property type="evidence" value="ECO:0007669"/>
    <property type="project" value="UniProtKB-UniRule"/>
</dbReference>
<dbReference type="FunFam" id="3.40.50.10470:FF:000003">
    <property type="entry name" value="Methylthioribose-1-phosphate isomerase"/>
    <property type="match status" value="1"/>
</dbReference>
<dbReference type="AlphaFoldDB" id="D5ABV6"/>
<dbReference type="EMBL" id="BT123724">
    <property type="protein sequence ID" value="ADE77025.1"/>
    <property type="molecule type" value="mRNA"/>
</dbReference>
<dbReference type="Gene3D" id="3.40.50.10470">
    <property type="entry name" value="Translation initiation factor eif-2b, domain 2"/>
    <property type="match status" value="1"/>
</dbReference>
<dbReference type="PANTHER" id="PTHR43475">
    <property type="entry name" value="METHYLTHIORIBOSE-1-PHOSPHATE ISOMERASE"/>
    <property type="match status" value="1"/>
</dbReference>
<feature type="active site" description="Proton donor" evidence="6">
    <location>
        <position position="258"/>
    </location>
</feature>
<evidence type="ECO:0000256" key="6">
    <source>
        <dbReference type="HAMAP-Rule" id="MF_03119"/>
    </source>
</evidence>
<dbReference type="NCBIfam" id="TIGR00512">
    <property type="entry name" value="salvage_mtnA"/>
    <property type="match status" value="1"/>
</dbReference>
<sequence>MASELKQNGEENTLQSIRYSRGRLQLLDQRKLPHDSVYIDIQDSTAGWHAIHDMVVRGAPAIAISAALSLAVEVANLGSVDWSVNDAISFLQKRLEFLVSSRPTAVNLSDAATKLNDVVLKATNDMSKPEAIFQAYVEAAEGMLIDDIDTNKAIGSNGAKFILSQTQKCHNLHVLTHCNTGSLATAGYGTALGVIRALHSEGLLETAFCTETRPYNQGSRLTAYELIHDHIPAVLIADSAAAALQKSGRVDAIIVGADRIAENGDTANKIGTYNLALSAFHHGIPFYVAAPLTSVDLSLSSGEQIIIEERSPKELTHALGGQGQQVAPSGISVWNPAFDVTPANLITAIITEKGVITKKDSSTTFDIKGFVESFALPLTNETNI</sequence>
<dbReference type="Gene3D" id="1.20.120.420">
    <property type="entry name" value="translation initiation factor eif-2b, domain 1"/>
    <property type="match status" value="1"/>
</dbReference>
<dbReference type="HAMAP" id="MF_01678">
    <property type="entry name" value="Salvage_MtnA"/>
    <property type="match status" value="1"/>
</dbReference>
<dbReference type="SUPFAM" id="SSF100950">
    <property type="entry name" value="NagB/RpiA/CoA transferase-like"/>
    <property type="match status" value="1"/>
</dbReference>
<keyword evidence="2 6" id="KW-0028">Amino-acid biosynthesis</keyword>
<dbReference type="GO" id="GO:0005737">
    <property type="term" value="C:cytoplasm"/>
    <property type="evidence" value="ECO:0007669"/>
    <property type="project" value="UniProtKB-SubCell"/>
</dbReference>
<dbReference type="InterPro" id="IPR037171">
    <property type="entry name" value="NagB/RpiA_transferase-like"/>
</dbReference>
<name>D5ABV6_PICSI</name>
<accession>D5ABV6</accession>
<evidence type="ECO:0000313" key="7">
    <source>
        <dbReference type="EMBL" id="ADE77025.1"/>
    </source>
</evidence>
<keyword evidence="4 6" id="KW-0413">Isomerase</keyword>
<dbReference type="Pfam" id="PF01008">
    <property type="entry name" value="IF-2B"/>
    <property type="match status" value="1"/>
</dbReference>
<keyword evidence="3 6" id="KW-0486">Methionine biosynthesis</keyword>
<comment type="pathway">
    <text evidence="6">Amino-acid biosynthesis; L-methionine biosynthesis via salvage pathway; L-methionine from S-methyl-5-thio-alpha-D-ribose 1-phosphate: step 1/6.</text>
</comment>
<comment type="similarity">
    <text evidence="6">Belongs to the eIF-2B alpha/beta/delta subunits family. MtnA subfamily.</text>
</comment>
<dbReference type="InterPro" id="IPR000649">
    <property type="entry name" value="IF-2B-related"/>
</dbReference>
<dbReference type="NCBIfam" id="NF004326">
    <property type="entry name" value="PRK05720.1"/>
    <property type="match status" value="1"/>
</dbReference>
<comment type="subcellular location">
    <subcellularLocation>
        <location evidence="6">Cytoplasm</location>
    </subcellularLocation>
    <subcellularLocation>
        <location evidence="6">Nucleus</location>
    </subcellularLocation>
</comment>
<dbReference type="EC" id="5.3.1.23" evidence="6"/>
<dbReference type="OMA" id="CETRPLN"/>
<reference evidence="7" key="1">
    <citation type="submission" date="2010-04" db="EMBL/GenBank/DDBJ databases">
        <authorList>
            <person name="Reid K.E."/>
            <person name="Liao N."/>
            <person name="Chan S."/>
            <person name="Docking R."/>
            <person name="Taylor G."/>
            <person name="Moore R."/>
            <person name="Mayo M."/>
            <person name="Munro S."/>
            <person name="King J."/>
            <person name="Yanchuk A."/>
            <person name="Holt R."/>
            <person name="Jones S."/>
            <person name="Marra M."/>
            <person name="Ritland C.E."/>
            <person name="Ritland K."/>
            <person name="Bohlmann J."/>
        </authorList>
    </citation>
    <scope>NUCLEOTIDE SEQUENCE</scope>
    <source>
        <tissue evidence="7">Bud</tissue>
    </source>
</reference>
<dbReference type="FunFam" id="1.20.120.420:FF:000002">
    <property type="entry name" value="Methylthioribose-1-phosphate isomerase"/>
    <property type="match status" value="1"/>
</dbReference>
<evidence type="ECO:0000256" key="3">
    <source>
        <dbReference type="ARBA" id="ARBA00023167"/>
    </source>
</evidence>
<comment type="catalytic activity">
    <reaction evidence="6">
        <text>5-(methylsulfanyl)-alpha-D-ribose 1-phosphate = 5-(methylsulfanyl)-D-ribulose 1-phosphate</text>
        <dbReference type="Rhea" id="RHEA:19989"/>
        <dbReference type="ChEBI" id="CHEBI:58533"/>
        <dbReference type="ChEBI" id="CHEBI:58548"/>
        <dbReference type="EC" id="5.3.1.23"/>
    </reaction>
</comment>
<dbReference type="InterPro" id="IPR027363">
    <property type="entry name" value="M1Pi_N"/>
</dbReference>
<dbReference type="InterPro" id="IPR042529">
    <property type="entry name" value="IF_2B-like_C"/>
</dbReference>
<dbReference type="NCBIfam" id="TIGR00524">
    <property type="entry name" value="eIF-2B_rel"/>
    <property type="match status" value="1"/>
</dbReference>
<dbReference type="UniPathway" id="UPA00904">
    <property type="reaction ID" value="UER00874"/>
</dbReference>
<keyword evidence="1 6" id="KW-0963">Cytoplasm</keyword>
<evidence type="ECO:0000256" key="2">
    <source>
        <dbReference type="ARBA" id="ARBA00022605"/>
    </source>
</evidence>
<dbReference type="InterPro" id="IPR005251">
    <property type="entry name" value="IF-M1Pi"/>
</dbReference>
<organism evidence="7">
    <name type="scientific">Picea sitchensis</name>
    <name type="common">Sitka spruce</name>
    <name type="synonym">Pinus sitchensis</name>
    <dbReference type="NCBI Taxonomy" id="3332"/>
    <lineage>
        <taxon>Eukaryota</taxon>
        <taxon>Viridiplantae</taxon>
        <taxon>Streptophyta</taxon>
        <taxon>Embryophyta</taxon>
        <taxon>Tracheophyta</taxon>
        <taxon>Spermatophyta</taxon>
        <taxon>Pinopsida</taxon>
        <taxon>Pinidae</taxon>
        <taxon>Conifers I</taxon>
        <taxon>Pinales</taxon>
        <taxon>Pinaceae</taxon>
        <taxon>Picea</taxon>
    </lineage>
</organism>
<feature type="site" description="Transition state stabilizer" evidence="6">
    <location>
        <position position="178"/>
    </location>
</feature>
<protein>
    <recommendedName>
        <fullName evidence="6">Methylthioribose-1-phosphate isomerase</fullName>
        <shortName evidence="6">M1Pi</shortName>
        <shortName evidence="6">MTR-1-P isomerase</shortName>
        <ecNumber evidence="6">5.3.1.23</ecNumber>
    </recommendedName>
    <alternativeName>
        <fullName evidence="6">S-methyl-5-thioribose-1-phosphate isomerase</fullName>
    </alternativeName>
    <alternativeName>
        <fullName evidence="6">Translation initiation factor eIF-2B subunit alpha/beta/delta-like protein</fullName>
    </alternativeName>
</protein>
<keyword evidence="5 6" id="KW-0539">Nucleus</keyword>
<evidence type="ECO:0000256" key="5">
    <source>
        <dbReference type="ARBA" id="ARBA00023242"/>
    </source>
</evidence>
<dbReference type="GO" id="GO:0005634">
    <property type="term" value="C:nucleus"/>
    <property type="evidence" value="ECO:0007669"/>
    <property type="project" value="UniProtKB-SubCell"/>
</dbReference>
<comment type="function">
    <text evidence="6">Catalyzes the interconversion of methylthioribose-1-phosphate (MTR-1-P) into methylthioribulose-1-phosphate (MTRu-1-P).</text>
</comment>
<dbReference type="PANTHER" id="PTHR43475:SF1">
    <property type="entry name" value="METHYLTHIORIBOSE-1-PHOSPHATE ISOMERASE"/>
    <property type="match status" value="1"/>
</dbReference>
<evidence type="ECO:0000256" key="4">
    <source>
        <dbReference type="ARBA" id="ARBA00023235"/>
    </source>
</evidence>